<evidence type="ECO:0000313" key="2">
    <source>
        <dbReference type="EMBL" id="WZC47914.1"/>
    </source>
</evidence>
<dbReference type="EMBL" id="CP150951">
    <property type="protein sequence ID" value="WZC47914.1"/>
    <property type="molecule type" value="Genomic_DNA"/>
</dbReference>
<dbReference type="Proteomes" id="UP001440612">
    <property type="component" value="Chromosome"/>
</dbReference>
<keyword evidence="1" id="KW-0732">Signal</keyword>
<evidence type="ECO:0008006" key="4">
    <source>
        <dbReference type="Google" id="ProtNLM"/>
    </source>
</evidence>
<dbReference type="RefSeq" id="WP_341366034.1">
    <property type="nucleotide sequence ID" value="NZ_CP150951.2"/>
</dbReference>
<proteinExistence type="predicted"/>
<reference evidence="3" key="1">
    <citation type="submission" date="2024-04" db="EMBL/GenBank/DDBJ databases">
        <title>Phylogenomic analyses of a clade within the roseobacter group suggest taxonomic reassignments of species of the genera Aestuariivita, Citreicella, Loktanella, Nautella, Pelagibaca, Ruegeria, Thalassobius, Thiobacimonas and Tropicibacter, and the proposal o.</title>
        <authorList>
            <person name="Jeon C.O."/>
        </authorList>
    </citation>
    <scope>NUCLEOTIDE SEQUENCE [LARGE SCALE GENOMIC DNA]</scope>
    <source>
        <strain evidence="3">BS5-3</strain>
    </source>
</reference>
<gene>
    <name evidence="2" type="ORF">AABB29_13595</name>
</gene>
<protein>
    <recommendedName>
        <fullName evidence="4">DUF2125 domain-containing protein</fullName>
    </recommendedName>
</protein>
<feature type="chain" id="PRO_5045073895" description="DUF2125 domain-containing protein" evidence="1">
    <location>
        <begin position="33"/>
        <end position="567"/>
    </location>
</feature>
<accession>A0ABZ2V1Y8</accession>
<sequence>MHLFKKARKMNLLATSCLSCALVFGLTHTATAQTSAEQIWEEASSLFLPNYLSKLDSSEVPSVDRALGTIHSFEREDQADGSVIIRALELEVKMGRGKAVMLIDEITIAQNEQGDVSIQLPTQFLISHHERASARQPDLYSVFSSGLMLTVEDFDAYPTYRLTADSASIDGPGHDELASLGLSFRDLDISYTISAPIDIAGAQDDTLKLAQHVIELSAGAVNADFDISGRDHQFVVGSVNLDNLSFSANLGTFDVRQEEIVVSGALLPLQLMTLQLSNSQGMRDQISSGFLDFTTELRAHRLSYDIEMNNSDNGYARSSFESIHPGFEFSADRDRLTVSYSLQGARSRQGEPLQHMGRGPFPYQSQLDRLSVFLSIPFGRTEEPEPFEMRFILNELELDENGWAVFDPSGAWERGPINAYARLEGTAELLVDMFGRNNFQWIASLDPRAIRLHSIRSAAALPGLPDILLSGPGTALEAEVDLTFDPSDTNTAAGFPQPSGEIVFELMGLNSLLDNLVGSGLMEDRDMTILRGMIESVVPLAEDDILRKTAIFDENGGFSIADTVAEE</sequence>
<evidence type="ECO:0000256" key="1">
    <source>
        <dbReference type="SAM" id="SignalP"/>
    </source>
</evidence>
<evidence type="ECO:0000313" key="3">
    <source>
        <dbReference type="Proteomes" id="UP001440612"/>
    </source>
</evidence>
<organism evidence="2 3">
    <name type="scientific">Yoonia phaeophyticola</name>
    <dbReference type="NCBI Taxonomy" id="3137369"/>
    <lineage>
        <taxon>Bacteria</taxon>
        <taxon>Pseudomonadati</taxon>
        <taxon>Pseudomonadota</taxon>
        <taxon>Alphaproteobacteria</taxon>
        <taxon>Rhodobacterales</taxon>
        <taxon>Paracoccaceae</taxon>
        <taxon>Yoonia</taxon>
    </lineage>
</organism>
<feature type="signal peptide" evidence="1">
    <location>
        <begin position="1"/>
        <end position="32"/>
    </location>
</feature>
<keyword evidence="3" id="KW-1185">Reference proteome</keyword>
<name>A0ABZ2V1Y8_9RHOB</name>